<dbReference type="Gene3D" id="3.40.50.720">
    <property type="entry name" value="NAD(P)-binding Rossmann-like Domain"/>
    <property type="match status" value="1"/>
</dbReference>
<gene>
    <name evidence="4" type="ORF">ACFO9K_06735</name>
</gene>
<keyword evidence="5" id="KW-1185">Reference proteome</keyword>
<dbReference type="SUPFAM" id="SSF51735">
    <property type="entry name" value="NAD(P)-binding Rossmann-fold domains"/>
    <property type="match status" value="1"/>
</dbReference>
<feature type="domain" description="GFO/IDH/MocA-like oxidoreductase" evidence="3">
    <location>
        <begin position="129"/>
        <end position="255"/>
    </location>
</feature>
<dbReference type="GeneID" id="73047212"/>
<dbReference type="PANTHER" id="PTHR43818">
    <property type="entry name" value="BCDNA.GH03377"/>
    <property type="match status" value="1"/>
</dbReference>
<dbReference type="Pfam" id="PF01408">
    <property type="entry name" value="GFO_IDH_MocA"/>
    <property type="match status" value="1"/>
</dbReference>
<evidence type="ECO:0000259" key="3">
    <source>
        <dbReference type="Pfam" id="PF22725"/>
    </source>
</evidence>
<evidence type="ECO:0000313" key="4">
    <source>
        <dbReference type="EMBL" id="MFC4823953.1"/>
    </source>
</evidence>
<reference evidence="4 5" key="1">
    <citation type="journal article" date="2019" name="Int. J. Syst. Evol. Microbiol.">
        <title>The Global Catalogue of Microorganisms (GCM) 10K type strain sequencing project: providing services to taxonomists for standard genome sequencing and annotation.</title>
        <authorList>
            <consortium name="The Broad Institute Genomics Platform"/>
            <consortium name="The Broad Institute Genome Sequencing Center for Infectious Disease"/>
            <person name="Wu L."/>
            <person name="Ma J."/>
        </authorList>
    </citation>
    <scope>NUCLEOTIDE SEQUENCE [LARGE SCALE GENOMIC DNA]</scope>
    <source>
        <strain evidence="4 5">XZYJ18</strain>
    </source>
</reference>
<dbReference type="InterPro" id="IPR050463">
    <property type="entry name" value="Gfo/Idh/MocA_oxidrdct_glycsds"/>
</dbReference>
<sequence length="348" mass="37488">MALRLGAIGLGGLGNIELGLYDEMDDVEIVAGADVSDGAREAFAAEYGAPTYETHEQMLADRDLDAVNVVTPHTLHYEQAMDCFAAGADVFLEKPMVTGIENAVDLVAAADERGRVLQVGYQRHFDPLFRELKRIVTSGRLGEIHAANAYLGQDWIAIQRGSWRTDPDLSGGGQLYDSGSHLLDALLWTLDAEPRSVAAVADDRGETVDVNSALALTLDREGDAAPVTASVGVVGDGTNGEPDEGMVVWGTEGHVRYEDGRLTVYEDGVTYEGEVAGDRDFETLTRRKLSDFVRASEDGTEPAVPGPFGLRVTALTESAYEAAETGRTVDVRERIEQARAERQSVQAD</sequence>
<dbReference type="GO" id="GO:0016491">
    <property type="term" value="F:oxidoreductase activity"/>
    <property type="evidence" value="ECO:0007669"/>
    <property type="project" value="UniProtKB-KW"/>
</dbReference>
<dbReference type="InterPro" id="IPR036291">
    <property type="entry name" value="NAD(P)-bd_dom_sf"/>
</dbReference>
<protein>
    <submittedName>
        <fullName evidence="4">Gfo/Idh/MocA family protein</fullName>
    </submittedName>
</protein>
<dbReference type="InterPro" id="IPR055170">
    <property type="entry name" value="GFO_IDH_MocA-like_dom"/>
</dbReference>
<evidence type="ECO:0000256" key="1">
    <source>
        <dbReference type="ARBA" id="ARBA00023002"/>
    </source>
</evidence>
<dbReference type="InterPro" id="IPR000683">
    <property type="entry name" value="Gfo/Idh/MocA-like_OxRdtase_N"/>
</dbReference>
<feature type="domain" description="Gfo/Idh/MocA-like oxidoreductase N-terminal" evidence="2">
    <location>
        <begin position="4"/>
        <end position="121"/>
    </location>
</feature>
<dbReference type="Pfam" id="PF22725">
    <property type="entry name" value="GFO_IDH_MocA_C3"/>
    <property type="match status" value="1"/>
</dbReference>
<organism evidence="4 5">
    <name type="scientific">Halorussus aquaticus</name>
    <dbReference type="NCBI Taxonomy" id="2953748"/>
    <lineage>
        <taxon>Archaea</taxon>
        <taxon>Methanobacteriati</taxon>
        <taxon>Methanobacteriota</taxon>
        <taxon>Stenosarchaea group</taxon>
        <taxon>Halobacteria</taxon>
        <taxon>Halobacteriales</taxon>
        <taxon>Haladaptataceae</taxon>
        <taxon>Halorussus</taxon>
    </lineage>
</organism>
<evidence type="ECO:0000313" key="5">
    <source>
        <dbReference type="Proteomes" id="UP001595945"/>
    </source>
</evidence>
<keyword evidence="1" id="KW-0560">Oxidoreductase</keyword>
<accession>A0ABD5PZY0</accession>
<comment type="caution">
    <text evidence="4">The sequence shown here is derived from an EMBL/GenBank/DDBJ whole genome shotgun (WGS) entry which is preliminary data.</text>
</comment>
<name>A0ABD5PZY0_9EURY</name>
<dbReference type="EMBL" id="JBHSHT010000001">
    <property type="protein sequence ID" value="MFC4823953.1"/>
    <property type="molecule type" value="Genomic_DNA"/>
</dbReference>
<dbReference type="SUPFAM" id="SSF55347">
    <property type="entry name" value="Glyceraldehyde-3-phosphate dehydrogenase-like, C-terminal domain"/>
    <property type="match status" value="1"/>
</dbReference>
<dbReference type="AlphaFoldDB" id="A0ABD5PZY0"/>
<dbReference type="PANTHER" id="PTHR43818:SF11">
    <property type="entry name" value="BCDNA.GH03377"/>
    <property type="match status" value="1"/>
</dbReference>
<dbReference type="Gene3D" id="3.30.360.10">
    <property type="entry name" value="Dihydrodipicolinate Reductase, domain 2"/>
    <property type="match status" value="1"/>
</dbReference>
<evidence type="ECO:0000259" key="2">
    <source>
        <dbReference type="Pfam" id="PF01408"/>
    </source>
</evidence>
<proteinExistence type="predicted"/>
<dbReference type="RefSeq" id="WP_254270169.1">
    <property type="nucleotide sequence ID" value="NZ_CP100401.1"/>
</dbReference>
<dbReference type="Proteomes" id="UP001595945">
    <property type="component" value="Unassembled WGS sequence"/>
</dbReference>